<dbReference type="GeneID" id="19299117"/>
<dbReference type="KEGG" id="gtr:GLOTRDRAFT_109894"/>
<sequence length="59" mass="7219">MNRNMQAFAAHTLRMLLERVQRYTGKRKLMDSAHYGQEPPWKWDRRHPLSDVFLYLDSR</sequence>
<evidence type="ECO:0000313" key="2">
    <source>
        <dbReference type="Proteomes" id="UP000030669"/>
    </source>
</evidence>
<keyword evidence="2" id="KW-1185">Reference proteome</keyword>
<dbReference type="HOGENOM" id="CLU_2960979_0_0_1"/>
<dbReference type="AlphaFoldDB" id="S7QEP8"/>
<protein>
    <submittedName>
        <fullName evidence="1">Uncharacterized protein</fullName>
    </submittedName>
</protein>
<name>S7QEP8_GLOTA</name>
<accession>S7QEP8</accession>
<reference evidence="1 2" key="1">
    <citation type="journal article" date="2012" name="Science">
        <title>The Paleozoic origin of enzymatic lignin decomposition reconstructed from 31 fungal genomes.</title>
        <authorList>
            <person name="Floudas D."/>
            <person name="Binder M."/>
            <person name="Riley R."/>
            <person name="Barry K."/>
            <person name="Blanchette R.A."/>
            <person name="Henrissat B."/>
            <person name="Martinez A.T."/>
            <person name="Otillar R."/>
            <person name="Spatafora J.W."/>
            <person name="Yadav J.S."/>
            <person name="Aerts A."/>
            <person name="Benoit I."/>
            <person name="Boyd A."/>
            <person name="Carlson A."/>
            <person name="Copeland A."/>
            <person name="Coutinho P.M."/>
            <person name="de Vries R.P."/>
            <person name="Ferreira P."/>
            <person name="Findley K."/>
            <person name="Foster B."/>
            <person name="Gaskell J."/>
            <person name="Glotzer D."/>
            <person name="Gorecki P."/>
            <person name="Heitman J."/>
            <person name="Hesse C."/>
            <person name="Hori C."/>
            <person name="Igarashi K."/>
            <person name="Jurgens J.A."/>
            <person name="Kallen N."/>
            <person name="Kersten P."/>
            <person name="Kohler A."/>
            <person name="Kuees U."/>
            <person name="Kumar T.K.A."/>
            <person name="Kuo A."/>
            <person name="LaButti K."/>
            <person name="Larrondo L.F."/>
            <person name="Lindquist E."/>
            <person name="Ling A."/>
            <person name="Lombard V."/>
            <person name="Lucas S."/>
            <person name="Lundell T."/>
            <person name="Martin R."/>
            <person name="McLaughlin D.J."/>
            <person name="Morgenstern I."/>
            <person name="Morin E."/>
            <person name="Murat C."/>
            <person name="Nagy L.G."/>
            <person name="Nolan M."/>
            <person name="Ohm R.A."/>
            <person name="Patyshakuliyeva A."/>
            <person name="Rokas A."/>
            <person name="Ruiz-Duenas F.J."/>
            <person name="Sabat G."/>
            <person name="Salamov A."/>
            <person name="Samejima M."/>
            <person name="Schmutz J."/>
            <person name="Slot J.C."/>
            <person name="St John F."/>
            <person name="Stenlid J."/>
            <person name="Sun H."/>
            <person name="Sun S."/>
            <person name="Syed K."/>
            <person name="Tsang A."/>
            <person name="Wiebenga A."/>
            <person name="Young D."/>
            <person name="Pisabarro A."/>
            <person name="Eastwood D.C."/>
            <person name="Martin F."/>
            <person name="Cullen D."/>
            <person name="Grigoriev I.V."/>
            <person name="Hibbett D.S."/>
        </authorList>
    </citation>
    <scope>NUCLEOTIDE SEQUENCE [LARGE SCALE GENOMIC DNA]</scope>
    <source>
        <strain evidence="1 2">ATCC 11539</strain>
    </source>
</reference>
<evidence type="ECO:0000313" key="1">
    <source>
        <dbReference type="EMBL" id="EPQ57773.1"/>
    </source>
</evidence>
<organism evidence="1 2">
    <name type="scientific">Gloeophyllum trabeum (strain ATCC 11539 / FP-39264 / Madison 617)</name>
    <name type="common">Brown rot fungus</name>
    <dbReference type="NCBI Taxonomy" id="670483"/>
    <lineage>
        <taxon>Eukaryota</taxon>
        <taxon>Fungi</taxon>
        <taxon>Dikarya</taxon>
        <taxon>Basidiomycota</taxon>
        <taxon>Agaricomycotina</taxon>
        <taxon>Agaricomycetes</taxon>
        <taxon>Gloeophyllales</taxon>
        <taxon>Gloeophyllaceae</taxon>
        <taxon>Gloeophyllum</taxon>
    </lineage>
</organism>
<gene>
    <name evidence="1" type="ORF">GLOTRDRAFT_109894</name>
</gene>
<proteinExistence type="predicted"/>
<dbReference type="RefSeq" id="XP_007863132.1">
    <property type="nucleotide sequence ID" value="XM_007864941.1"/>
</dbReference>
<dbReference type="Proteomes" id="UP000030669">
    <property type="component" value="Unassembled WGS sequence"/>
</dbReference>
<dbReference type="EMBL" id="KB469298">
    <property type="protein sequence ID" value="EPQ57773.1"/>
    <property type="molecule type" value="Genomic_DNA"/>
</dbReference>